<sequence>MPHQLMRPEALLVVILVLWGIAGKLDEPLEGFDPEAASPLAPATGEEAQAPVVRLRCTVDDLGEGTARRQAQPLLISAPITPLQPSPPSRLTAAIHREATSRRLTCVVADDD</sequence>
<dbReference type="AlphaFoldDB" id="A0A7Y6TYT4"/>
<dbReference type="RefSeq" id="WP_176071430.1">
    <property type="nucleotide sequence ID" value="NZ_JABWMJ010000014.1"/>
</dbReference>
<name>A0A7Y6TYT4_9BURK</name>
<organism evidence="1 2">
    <name type="scientific">Piscinibacter koreensis</name>
    <dbReference type="NCBI Taxonomy" id="2742824"/>
    <lineage>
        <taxon>Bacteria</taxon>
        <taxon>Pseudomonadati</taxon>
        <taxon>Pseudomonadota</taxon>
        <taxon>Betaproteobacteria</taxon>
        <taxon>Burkholderiales</taxon>
        <taxon>Sphaerotilaceae</taxon>
        <taxon>Piscinibacter</taxon>
    </lineage>
</organism>
<evidence type="ECO:0000313" key="2">
    <source>
        <dbReference type="Proteomes" id="UP000529637"/>
    </source>
</evidence>
<accession>A0A7Y6TYT4</accession>
<comment type="caution">
    <text evidence="1">The sequence shown here is derived from an EMBL/GenBank/DDBJ whole genome shotgun (WGS) entry which is preliminary data.</text>
</comment>
<keyword evidence="2" id="KW-1185">Reference proteome</keyword>
<gene>
    <name evidence="1" type="ORF">HQN59_22730</name>
</gene>
<proteinExistence type="predicted"/>
<dbReference type="EMBL" id="JABWMJ010000014">
    <property type="protein sequence ID" value="NUZ08569.1"/>
    <property type="molecule type" value="Genomic_DNA"/>
</dbReference>
<dbReference type="Proteomes" id="UP000529637">
    <property type="component" value="Unassembled WGS sequence"/>
</dbReference>
<reference evidence="1 2" key="1">
    <citation type="submission" date="2020-06" db="EMBL/GenBank/DDBJ databases">
        <title>Schlegella sp. ID0723 isolated from air conditioner.</title>
        <authorList>
            <person name="Kim D.Y."/>
            <person name="Kim D.-U."/>
        </authorList>
    </citation>
    <scope>NUCLEOTIDE SEQUENCE [LARGE SCALE GENOMIC DNA]</scope>
    <source>
        <strain evidence="1 2">ID0723</strain>
    </source>
</reference>
<evidence type="ECO:0000313" key="1">
    <source>
        <dbReference type="EMBL" id="NUZ08569.1"/>
    </source>
</evidence>
<protein>
    <submittedName>
        <fullName evidence="1">Uncharacterized protein</fullName>
    </submittedName>
</protein>